<feature type="chain" id="PRO_5007542416" evidence="2">
    <location>
        <begin position="20"/>
        <end position="479"/>
    </location>
</feature>
<evidence type="ECO:0000256" key="1">
    <source>
        <dbReference type="SAM" id="MobiDB-lite"/>
    </source>
</evidence>
<dbReference type="SUPFAM" id="SSF50630">
    <property type="entry name" value="Acid proteases"/>
    <property type="match status" value="1"/>
</dbReference>
<keyword evidence="2" id="KW-0732">Signal</keyword>
<reference evidence="4" key="1">
    <citation type="journal article" date="2018" name="PLoS Negl. Trop. Dis.">
        <title>Sialome diversity of ticks revealed by RNAseq of single tick salivary glands.</title>
        <authorList>
            <person name="Perner J."/>
            <person name="Kropackova S."/>
            <person name="Kopacek P."/>
            <person name="Ribeiro J.M."/>
        </authorList>
    </citation>
    <scope>NUCLEOTIDE SEQUENCE</scope>
    <source>
        <strain evidence="4">Siblings of single egg batch collected in Ceske Budejovice</strain>
        <tissue evidence="4">Salivary glands</tissue>
    </source>
</reference>
<dbReference type="Gene3D" id="4.10.60.10">
    <property type="entry name" value="Zinc finger, CCHC-type"/>
    <property type="match status" value="1"/>
</dbReference>
<proteinExistence type="predicted"/>
<dbReference type="InterPro" id="IPR036875">
    <property type="entry name" value="Znf_CCHC_sf"/>
</dbReference>
<feature type="domain" description="CCHC-type" evidence="3">
    <location>
        <begin position="272"/>
        <end position="288"/>
    </location>
</feature>
<dbReference type="EMBL" id="GEGO01004784">
    <property type="protein sequence ID" value="JAR90620.1"/>
    <property type="molecule type" value="Transcribed_RNA"/>
</dbReference>
<dbReference type="Gene3D" id="2.40.70.10">
    <property type="entry name" value="Acid Proteases"/>
    <property type="match status" value="1"/>
</dbReference>
<feature type="region of interest" description="Disordered" evidence="1">
    <location>
        <begin position="196"/>
        <end position="243"/>
    </location>
</feature>
<evidence type="ECO:0000256" key="2">
    <source>
        <dbReference type="SAM" id="SignalP"/>
    </source>
</evidence>
<dbReference type="InterPro" id="IPR050951">
    <property type="entry name" value="Retrovirus_Pol_polyprotein"/>
</dbReference>
<evidence type="ECO:0000313" key="4">
    <source>
        <dbReference type="EMBL" id="JAR90620.1"/>
    </source>
</evidence>
<feature type="non-terminal residue" evidence="4">
    <location>
        <position position="479"/>
    </location>
</feature>
<dbReference type="SUPFAM" id="SSF57756">
    <property type="entry name" value="Retrovirus zinc finger-like domains"/>
    <property type="match status" value="1"/>
</dbReference>
<dbReference type="InterPro" id="IPR001878">
    <property type="entry name" value="Znf_CCHC"/>
</dbReference>
<protein>
    <submittedName>
        <fullName evidence="4">Putative gypsy-11 is-i</fullName>
    </submittedName>
</protein>
<name>A0A147BIL0_IXORI</name>
<dbReference type="SMART" id="SM00343">
    <property type="entry name" value="ZnF_C2HC"/>
    <property type="match status" value="2"/>
</dbReference>
<dbReference type="AlphaFoldDB" id="A0A147BIL0"/>
<dbReference type="PANTHER" id="PTHR37984:SF9">
    <property type="entry name" value="INTEGRASE CATALYTIC DOMAIN-CONTAINING PROTEIN"/>
    <property type="match status" value="1"/>
</dbReference>
<feature type="signal peptide" evidence="2">
    <location>
        <begin position="1"/>
        <end position="19"/>
    </location>
</feature>
<feature type="compositionally biased region" description="Basic and acidic residues" evidence="1">
    <location>
        <begin position="196"/>
        <end position="206"/>
    </location>
</feature>
<dbReference type="GO" id="GO:0003676">
    <property type="term" value="F:nucleic acid binding"/>
    <property type="evidence" value="ECO:0007669"/>
    <property type="project" value="InterPro"/>
</dbReference>
<dbReference type="InterPro" id="IPR021109">
    <property type="entry name" value="Peptidase_aspartic_dom_sf"/>
</dbReference>
<dbReference type="PANTHER" id="PTHR37984">
    <property type="entry name" value="PROTEIN CBG26694"/>
    <property type="match status" value="1"/>
</dbReference>
<accession>A0A147BIL0</accession>
<dbReference type="GO" id="GO:0008270">
    <property type="term" value="F:zinc ion binding"/>
    <property type="evidence" value="ECO:0007669"/>
    <property type="project" value="InterPro"/>
</dbReference>
<feature type="domain" description="CCHC-type" evidence="3">
    <location>
        <begin position="252"/>
        <end position="268"/>
    </location>
</feature>
<evidence type="ECO:0000259" key="3">
    <source>
        <dbReference type="SMART" id="SM00343"/>
    </source>
</evidence>
<organism evidence="4">
    <name type="scientific">Ixodes ricinus</name>
    <name type="common">Common tick</name>
    <name type="synonym">Acarus ricinus</name>
    <dbReference type="NCBI Taxonomy" id="34613"/>
    <lineage>
        <taxon>Eukaryota</taxon>
        <taxon>Metazoa</taxon>
        <taxon>Ecdysozoa</taxon>
        <taxon>Arthropoda</taxon>
        <taxon>Chelicerata</taxon>
        <taxon>Arachnida</taxon>
        <taxon>Acari</taxon>
        <taxon>Parasitiformes</taxon>
        <taxon>Ixodida</taxon>
        <taxon>Ixodoidea</taxon>
        <taxon>Ixodidae</taxon>
        <taxon>Ixodinae</taxon>
        <taxon>Ixodes</taxon>
    </lineage>
</organism>
<sequence length="479" mass="53513">MMLLARVVLAALVLHSVCKMEVPPAVPPLAVPPPKQFNFDRTSEWPEWIQEFDDFRYAVGLNTRSEEAQVRTLLYTMERQARKIFQTFGLSETQSQSYDTVRKKFDGHFVATKNVVYESACFHRRKQESGESVDQSVTDLHVLADRCDFAQFRDRMIRDRFVVRLADAKLCKTLQMDASLTLESALAKACLKETVRRQQQEPRPHSDAATSGEVDAVGQRSGRNGAPSNMHSRLPSLQQQQQWRLSEQHHQPCPYCGRSNHLRTRCPARSARCHHCNARGHFAVMCRNKVEKPKVGVSSLEWDQPTYLVGSVGASKARFVQVSINGVPVSAKVDSGAEVSVVPPSFPGAPPKLTPSSAQLTGEGNECLRLKGTFESDIFWKGKTTRQTLYVVESAHAVLSGLPAIEALGVVKFVDVLEDKNYEQRYPQLFSGLGALSGEHTIRLKANAIPFAIFTPRRIPIPLKEAVRMELSKMEANGV</sequence>
<feature type="compositionally biased region" description="Low complexity" evidence="1">
    <location>
        <begin position="231"/>
        <end position="243"/>
    </location>
</feature>